<accession>A0A1A8WNV3</accession>
<dbReference type="Proteomes" id="UP000078546">
    <property type="component" value="Unassembled WGS sequence"/>
</dbReference>
<reference evidence="3 4" key="1">
    <citation type="submission" date="2016-05" db="EMBL/GenBank/DDBJ databases">
        <authorList>
            <person name="Naeem Raeece"/>
        </authorList>
    </citation>
    <scope>NUCLEOTIDE SEQUENCE [LARGE SCALE GENOMIC DNA]</scope>
</reference>
<dbReference type="EMBL" id="FLQU01001444">
    <property type="protein sequence ID" value="SBS93005.1"/>
    <property type="molecule type" value="Genomic_DNA"/>
</dbReference>
<proteinExistence type="predicted"/>
<evidence type="ECO:0000313" key="4">
    <source>
        <dbReference type="Proteomes" id="UP000078560"/>
    </source>
</evidence>
<dbReference type="Proteomes" id="UP000078560">
    <property type="component" value="Unassembled WGS sequence"/>
</dbReference>
<name>A0A1A8WNV3_PLAOA</name>
<sequence length="86" mass="9814">MEGKKVENGETGECFADSDMLIEKTNTYKVILDIIDSLTKVGIFSSKVLNFHTFCIKLCSNNDKTRDRKEEINDKSLKIMSTKFSK</sequence>
<reference evidence="1" key="2">
    <citation type="submission" date="2016-05" db="EMBL/GenBank/DDBJ databases">
        <authorList>
            <person name="Lavstsen T."/>
            <person name="Jespersen J.S."/>
        </authorList>
    </citation>
    <scope>NUCLEOTIDE SEQUENCE [LARGE SCALE GENOMIC DNA]</scope>
</reference>
<evidence type="ECO:0000313" key="2">
    <source>
        <dbReference type="EMBL" id="SBT00984.1"/>
    </source>
</evidence>
<evidence type="ECO:0000313" key="1">
    <source>
        <dbReference type="EMBL" id="SBS93005.1"/>
    </source>
</evidence>
<gene>
    <name evidence="2" type="ORF">POVCU1_063780</name>
    <name evidence="1" type="ORF">POVCU2_0078310</name>
</gene>
<protein>
    <submittedName>
        <fullName evidence="1">Tripartite motif protein, putative</fullName>
    </submittedName>
</protein>
<evidence type="ECO:0000313" key="3">
    <source>
        <dbReference type="Proteomes" id="UP000078546"/>
    </source>
</evidence>
<dbReference type="AlphaFoldDB" id="A0A1A8WNV3"/>
<organism evidence="1 4">
    <name type="scientific">Plasmodium ovale curtisi</name>
    <dbReference type="NCBI Taxonomy" id="864141"/>
    <lineage>
        <taxon>Eukaryota</taxon>
        <taxon>Sar</taxon>
        <taxon>Alveolata</taxon>
        <taxon>Apicomplexa</taxon>
        <taxon>Aconoidasida</taxon>
        <taxon>Haemosporida</taxon>
        <taxon>Plasmodiidae</taxon>
        <taxon>Plasmodium</taxon>
        <taxon>Plasmodium (Plasmodium)</taxon>
    </lineage>
</organism>
<dbReference type="EMBL" id="FLQV01002232">
    <property type="protein sequence ID" value="SBT00984.1"/>
    <property type="molecule type" value="Genomic_DNA"/>
</dbReference>